<keyword evidence="4" id="KW-1185">Reference proteome</keyword>
<reference evidence="3 4" key="1">
    <citation type="journal article" date="2021" name="Sci. Rep.">
        <title>The distribution of antibiotic resistance genes in chicken gut microbiota commensals.</title>
        <authorList>
            <person name="Juricova H."/>
            <person name="Matiasovicova J."/>
            <person name="Kubasova T."/>
            <person name="Cejkova D."/>
            <person name="Rychlik I."/>
        </authorList>
    </citation>
    <scope>NUCLEOTIDE SEQUENCE [LARGE SCALE GENOMIC DNA]</scope>
    <source>
        <strain evidence="3 4">An564</strain>
    </source>
</reference>
<evidence type="ECO:0000259" key="1">
    <source>
        <dbReference type="Pfam" id="PF08874"/>
    </source>
</evidence>
<dbReference type="EMBL" id="JACSNR010000001">
    <property type="protein sequence ID" value="MBM6922096.1"/>
    <property type="molecule type" value="Genomic_DNA"/>
</dbReference>
<protein>
    <submittedName>
        <fullName evidence="3">DUF1835 domain-containing protein</fullName>
    </submittedName>
</protein>
<proteinExistence type="predicted"/>
<accession>A0ABS2GJ94</accession>
<dbReference type="Proteomes" id="UP000724149">
    <property type="component" value="Unassembled WGS sequence"/>
</dbReference>
<evidence type="ECO:0000259" key="2">
    <source>
        <dbReference type="Pfam" id="PF12395"/>
    </source>
</evidence>
<name>A0ABS2GJ94_9FIRM</name>
<dbReference type="InterPro" id="IPR014973">
    <property type="entry name" value="DUF1835"/>
</dbReference>
<feature type="domain" description="DUF3658" evidence="2">
    <location>
        <begin position="167"/>
        <end position="256"/>
    </location>
</feature>
<evidence type="ECO:0000313" key="4">
    <source>
        <dbReference type="Proteomes" id="UP000724149"/>
    </source>
</evidence>
<dbReference type="Pfam" id="PF12395">
    <property type="entry name" value="DUF3658"/>
    <property type="match status" value="1"/>
</dbReference>
<feature type="domain" description="DUF1835" evidence="1">
    <location>
        <begin position="4"/>
        <end position="112"/>
    </location>
</feature>
<evidence type="ECO:0000313" key="3">
    <source>
        <dbReference type="EMBL" id="MBM6922096.1"/>
    </source>
</evidence>
<comment type="caution">
    <text evidence="3">The sequence shown here is derived from an EMBL/GenBank/DDBJ whole genome shotgun (WGS) entry which is preliminary data.</text>
</comment>
<sequence>MLELCFNEGVGGLLAYWQSGKQKILCLGDDLSIGPIAGGPDSQERREQLVRILGSDPWGELPAGEWIDEAWQRYCRTWERLRTLPEGTEVRVWLDRTPGSRCGFLASAEALAFRKARVTAALLPEWVARPDGTAVEYSGWGEAGPEELDALLEDCCRGVPQVLLGGLSHRWRQLQEENTPLRAVINGRLHSVPEDFYDGMILSRLPEAGQTIRLAELLGRTLGECQPGIGDWWLACRAEALATEGRFCLERDPDRFYNSHVTAL</sequence>
<dbReference type="InterPro" id="IPR022123">
    <property type="entry name" value="DUF3658"/>
</dbReference>
<dbReference type="RefSeq" id="WP_204719148.1">
    <property type="nucleotide sequence ID" value="NZ_JACSNR010000001.1"/>
</dbReference>
<organism evidence="3 4">
    <name type="scientific">Hydrogenoanaerobacterium saccharovorans</name>
    <dbReference type="NCBI Taxonomy" id="474960"/>
    <lineage>
        <taxon>Bacteria</taxon>
        <taxon>Bacillati</taxon>
        <taxon>Bacillota</taxon>
        <taxon>Clostridia</taxon>
        <taxon>Eubacteriales</taxon>
        <taxon>Oscillospiraceae</taxon>
        <taxon>Hydrogenoanaerobacterium</taxon>
    </lineage>
</organism>
<gene>
    <name evidence="3" type="ORF">H9X81_00085</name>
</gene>
<dbReference type="Pfam" id="PF08874">
    <property type="entry name" value="DUF1835"/>
    <property type="match status" value="1"/>
</dbReference>